<proteinExistence type="inferred from homology"/>
<keyword evidence="6 8" id="KW-1133">Transmembrane helix</keyword>
<dbReference type="Proteomes" id="UP001589776">
    <property type="component" value="Unassembled WGS sequence"/>
</dbReference>
<gene>
    <name evidence="9" type="ORF">ACFFK0_12610</name>
</gene>
<dbReference type="PANTHER" id="PTHR34975">
    <property type="entry name" value="SPORE GERMINATION PROTEIN A2"/>
    <property type="match status" value="1"/>
</dbReference>
<feature type="transmembrane region" description="Helical" evidence="8">
    <location>
        <begin position="12"/>
        <end position="32"/>
    </location>
</feature>
<evidence type="ECO:0000313" key="10">
    <source>
        <dbReference type="Proteomes" id="UP001589776"/>
    </source>
</evidence>
<evidence type="ECO:0000256" key="7">
    <source>
        <dbReference type="ARBA" id="ARBA00023136"/>
    </source>
</evidence>
<feature type="transmembrane region" description="Helical" evidence="8">
    <location>
        <begin position="220"/>
        <end position="243"/>
    </location>
</feature>
<feature type="transmembrane region" description="Helical" evidence="8">
    <location>
        <begin position="147"/>
        <end position="164"/>
    </location>
</feature>
<feature type="transmembrane region" description="Helical" evidence="8">
    <location>
        <begin position="429"/>
        <end position="452"/>
    </location>
</feature>
<evidence type="ECO:0000256" key="5">
    <source>
        <dbReference type="ARBA" id="ARBA00022692"/>
    </source>
</evidence>
<evidence type="ECO:0000256" key="1">
    <source>
        <dbReference type="ARBA" id="ARBA00004141"/>
    </source>
</evidence>
<keyword evidence="7 8" id="KW-0472">Membrane</keyword>
<organism evidence="9 10">
    <name type="scientific">Paenibacillus chartarius</name>
    <dbReference type="NCBI Taxonomy" id="747481"/>
    <lineage>
        <taxon>Bacteria</taxon>
        <taxon>Bacillati</taxon>
        <taxon>Bacillota</taxon>
        <taxon>Bacilli</taxon>
        <taxon>Bacillales</taxon>
        <taxon>Paenibacillaceae</taxon>
        <taxon>Paenibacillus</taxon>
    </lineage>
</organism>
<evidence type="ECO:0000256" key="3">
    <source>
        <dbReference type="ARBA" id="ARBA00022448"/>
    </source>
</evidence>
<feature type="transmembrane region" description="Helical" evidence="8">
    <location>
        <begin position="269"/>
        <end position="294"/>
    </location>
</feature>
<dbReference type="PANTHER" id="PTHR34975:SF2">
    <property type="entry name" value="SPORE GERMINATION PROTEIN A2"/>
    <property type="match status" value="1"/>
</dbReference>
<accession>A0ABV6DL09</accession>
<comment type="subcellular location">
    <subcellularLocation>
        <location evidence="1">Membrane</location>
        <topology evidence="1">Multi-pass membrane protein</topology>
    </subcellularLocation>
</comment>
<dbReference type="Pfam" id="PF03845">
    <property type="entry name" value="Spore_permease"/>
    <property type="match status" value="1"/>
</dbReference>
<dbReference type="Gene3D" id="1.20.1740.10">
    <property type="entry name" value="Amino acid/polyamine transporter I"/>
    <property type="match status" value="1"/>
</dbReference>
<comment type="caution">
    <text evidence="9">The sequence shown here is derived from an EMBL/GenBank/DDBJ whole genome shotgun (WGS) entry which is preliminary data.</text>
</comment>
<dbReference type="InterPro" id="IPR004761">
    <property type="entry name" value="Spore_GerAB"/>
</dbReference>
<keyword evidence="10" id="KW-1185">Reference proteome</keyword>
<comment type="similarity">
    <text evidence="2">Belongs to the amino acid-polyamine-organocation (APC) superfamily. Spore germination protein (SGP) (TC 2.A.3.9) family.</text>
</comment>
<protein>
    <submittedName>
        <fullName evidence="9">Endospore germination permease</fullName>
    </submittedName>
</protein>
<dbReference type="RefSeq" id="WP_377470573.1">
    <property type="nucleotide sequence ID" value="NZ_JBHLWN010000048.1"/>
</dbReference>
<dbReference type="NCBIfam" id="TIGR00912">
    <property type="entry name" value="2A0309"/>
    <property type="match status" value="1"/>
</dbReference>
<evidence type="ECO:0000256" key="6">
    <source>
        <dbReference type="ARBA" id="ARBA00022989"/>
    </source>
</evidence>
<name>A0ABV6DL09_9BACL</name>
<dbReference type="EMBL" id="JBHLWN010000048">
    <property type="protein sequence ID" value="MFC0213282.1"/>
    <property type="molecule type" value="Genomic_DNA"/>
</dbReference>
<evidence type="ECO:0000256" key="4">
    <source>
        <dbReference type="ARBA" id="ARBA00022544"/>
    </source>
</evidence>
<reference evidence="9 10" key="1">
    <citation type="submission" date="2024-09" db="EMBL/GenBank/DDBJ databases">
        <authorList>
            <person name="Sun Q."/>
            <person name="Mori K."/>
        </authorList>
    </citation>
    <scope>NUCLEOTIDE SEQUENCE [LARGE SCALE GENOMIC DNA]</scope>
    <source>
        <strain evidence="9 10">CCM 7759</strain>
    </source>
</reference>
<keyword evidence="5 8" id="KW-0812">Transmembrane</keyword>
<feature type="transmembrane region" description="Helical" evidence="8">
    <location>
        <begin position="334"/>
        <end position="355"/>
    </location>
</feature>
<feature type="transmembrane region" description="Helical" evidence="8">
    <location>
        <begin position="184"/>
        <end position="208"/>
    </location>
</feature>
<evidence type="ECO:0000256" key="8">
    <source>
        <dbReference type="SAM" id="Phobius"/>
    </source>
</evidence>
<keyword evidence="4" id="KW-0309">Germination</keyword>
<feature type="transmembrane region" description="Helical" evidence="8">
    <location>
        <begin position="44"/>
        <end position="65"/>
    </location>
</feature>
<keyword evidence="3" id="KW-0813">Transport</keyword>
<feature type="transmembrane region" description="Helical" evidence="8">
    <location>
        <begin position="118"/>
        <end position="135"/>
    </location>
</feature>
<feature type="transmembrane region" description="Helical" evidence="8">
    <location>
        <begin position="77"/>
        <end position="98"/>
    </location>
</feature>
<sequence>MHGKQYINIRQFSWLTSTLLTGGGLVSVQNVLARASGPDMWLSYWMPTLYVFIIVALLGYLNKVFPGRHIYRINTELFGKWFGGLLNAVILYHFWMILVRDISLFNRFFVTTLLPRTPLEIFGLLFMIVMIYYGRTSLEVVARVNDVFFPLFVLIVLLMPFSLLNEIQPSLIQPIMASSFRLHISSNIISSSWYADILIMGAFLHMVHSSTELKSSLRRGAILSSFILSLVLALNVFVFGPYLPGNFIYPTYELVQQIHITDFLDRVDLIILMIWFPVTVCKVVMIYIALLYGVTSFFRKADHSSVNKPLAAFLVITALAVFRSTTEVFSYGNYASAAIVFGYQPVYFVLLFIAVKVYLRRNGLNPADLSQRREPPVGRSNSGRRGNMKIWDRISTKMSYSSWRLTSNAVLCVIVVVVAAGYWTGQRWAAGGLIAGAMYTLCMVILLLSTYAETKSTSS</sequence>
<feature type="transmembrane region" description="Helical" evidence="8">
    <location>
        <begin position="306"/>
        <end position="322"/>
    </location>
</feature>
<evidence type="ECO:0000313" key="9">
    <source>
        <dbReference type="EMBL" id="MFC0213282.1"/>
    </source>
</evidence>
<evidence type="ECO:0000256" key="2">
    <source>
        <dbReference type="ARBA" id="ARBA00007998"/>
    </source>
</evidence>
<feature type="transmembrane region" description="Helical" evidence="8">
    <location>
        <begin position="405"/>
        <end position="423"/>
    </location>
</feature>